<evidence type="ECO:0000313" key="1">
    <source>
        <dbReference type="EMBL" id="QHT00963.1"/>
    </source>
</evidence>
<dbReference type="EMBL" id="MN739361">
    <property type="protein sequence ID" value="QHT00963.1"/>
    <property type="molecule type" value="Genomic_DNA"/>
</dbReference>
<reference evidence="1" key="1">
    <citation type="journal article" date="2020" name="Nature">
        <title>Giant virus diversity and host interactions through global metagenomics.</title>
        <authorList>
            <person name="Schulz F."/>
            <person name="Roux S."/>
            <person name="Paez-Espino D."/>
            <person name="Jungbluth S."/>
            <person name="Walsh D.A."/>
            <person name="Denef V.J."/>
            <person name="McMahon K.D."/>
            <person name="Konstantinidis K.T."/>
            <person name="Eloe-Fadrosh E.A."/>
            <person name="Kyrpides N.C."/>
            <person name="Woyke T."/>
        </authorList>
    </citation>
    <scope>NUCLEOTIDE SEQUENCE</scope>
    <source>
        <strain evidence="1">GVMAG-M-3300020192-26</strain>
    </source>
</reference>
<sequence length="148" mass="17179">MDYITHFSNLPLPLYPNEYEADIYTRHKKGKTLLLGYTKQLLHLCDDAMDNNPNLDIKNVIKQDWFTLDKHYDTVIGDGVLNLVGGGLVTYLSTRCDRLIVRFFTEKINGMRYATFFKHNTAFLLPDVIIDTQPGCKILIWNFQQSMN</sequence>
<name>A0A6C0C9F6_9ZZZZ</name>
<organism evidence="1">
    <name type="scientific">viral metagenome</name>
    <dbReference type="NCBI Taxonomy" id="1070528"/>
    <lineage>
        <taxon>unclassified sequences</taxon>
        <taxon>metagenomes</taxon>
        <taxon>organismal metagenomes</taxon>
    </lineage>
</organism>
<accession>A0A6C0C9F6</accession>
<proteinExistence type="predicted"/>
<protein>
    <submittedName>
        <fullName evidence="1">Uncharacterized protein</fullName>
    </submittedName>
</protein>
<dbReference type="AlphaFoldDB" id="A0A6C0C9F6"/>